<gene>
    <name evidence="1" type="ORF">D7V20_10295</name>
</gene>
<evidence type="ECO:0000313" key="2">
    <source>
        <dbReference type="Proteomes" id="UP000280405"/>
    </source>
</evidence>
<dbReference type="AlphaFoldDB" id="A0A3A8F5L2"/>
<dbReference type="EMBL" id="RAXT01000018">
    <property type="protein sequence ID" value="RKG37644.1"/>
    <property type="molecule type" value="Genomic_DNA"/>
</dbReference>
<sequence length="214" mass="25178">MFVLEEIYKSKKPENSDYFNLRIQRSLSWFKKATQLDEDIDLKFMSLWVSLNAAYAQEIGKTLDNQGFTRFLSDVLKADQEHKIYHLVWDKLSPLMSRIIESPYTFQLFWDQQNKTISQMAWKDAFEMEKKQIHQAVQSKDTLTLLFVVFNRLITLKNQLQQGGSTYNSAINRKQLYEGCMILSAILPRLLFILLENPAKFDLGKPFYPVQQMS</sequence>
<organism evidence="1 2">
    <name type="scientific">Acinetobacter rongchengensis</name>
    <dbReference type="NCBI Taxonomy" id="2419601"/>
    <lineage>
        <taxon>Bacteria</taxon>
        <taxon>Pseudomonadati</taxon>
        <taxon>Pseudomonadota</taxon>
        <taxon>Gammaproteobacteria</taxon>
        <taxon>Moraxellales</taxon>
        <taxon>Moraxellaceae</taxon>
        <taxon>Acinetobacter</taxon>
    </lineage>
</organism>
<keyword evidence="2" id="KW-1185">Reference proteome</keyword>
<accession>A0A3A8F5L2</accession>
<name>A0A3A8F5L2_9GAMM</name>
<dbReference type="OrthoDB" id="1425096at2"/>
<dbReference type="Proteomes" id="UP000280405">
    <property type="component" value="Unassembled WGS sequence"/>
</dbReference>
<dbReference type="RefSeq" id="WP_120384200.1">
    <property type="nucleotide sequence ID" value="NZ_RAXT01000018.1"/>
</dbReference>
<proteinExistence type="predicted"/>
<reference evidence="1 2" key="1">
    <citation type="submission" date="2018-09" db="EMBL/GenBank/DDBJ databases">
        <title>The draft genome of Acinetobacter spp. strains.</title>
        <authorList>
            <person name="Qin J."/>
            <person name="Feng Y."/>
            <person name="Zong Z."/>
        </authorList>
    </citation>
    <scope>NUCLEOTIDE SEQUENCE [LARGE SCALE GENOMIC DNA]</scope>
    <source>
        <strain evidence="1 2">WCHAc060115</strain>
    </source>
</reference>
<evidence type="ECO:0000313" key="1">
    <source>
        <dbReference type="EMBL" id="RKG37644.1"/>
    </source>
</evidence>
<comment type="caution">
    <text evidence="1">The sequence shown here is derived from an EMBL/GenBank/DDBJ whole genome shotgun (WGS) entry which is preliminary data.</text>
</comment>
<protein>
    <submittedName>
        <fullName evidence="1">Uncharacterized protein</fullName>
    </submittedName>
</protein>